<feature type="domain" description="Peptidase S54 rhomboid" evidence="6">
    <location>
        <begin position="36"/>
        <end position="175"/>
    </location>
</feature>
<evidence type="ECO:0000259" key="6">
    <source>
        <dbReference type="Pfam" id="PF01694"/>
    </source>
</evidence>
<evidence type="ECO:0000256" key="5">
    <source>
        <dbReference type="SAM" id="Phobius"/>
    </source>
</evidence>
<dbReference type="InterPro" id="IPR022764">
    <property type="entry name" value="Peptidase_S54_rhomboid_dom"/>
</dbReference>
<dbReference type="Pfam" id="PF01694">
    <property type="entry name" value="Rhomboid"/>
    <property type="match status" value="1"/>
</dbReference>
<reference evidence="7 8" key="1">
    <citation type="submission" date="2016-09" db="EMBL/GenBank/DDBJ databases">
        <title>Photobacterium proteolyticum sp. nov. a protease producing bacterium isolated from ocean sediments of Laizhou Bay.</title>
        <authorList>
            <person name="Li Y."/>
        </authorList>
    </citation>
    <scope>NUCLEOTIDE SEQUENCE [LARGE SCALE GENOMIC DNA]</scope>
    <source>
        <strain evidence="7 8">13-12</strain>
    </source>
</reference>
<keyword evidence="8" id="KW-1185">Reference proteome</keyword>
<dbReference type="PANTHER" id="PTHR43731">
    <property type="entry name" value="RHOMBOID PROTEASE"/>
    <property type="match status" value="1"/>
</dbReference>
<dbReference type="InterPro" id="IPR023826">
    <property type="entry name" value="Rhom-like_SP_proteobac"/>
</dbReference>
<dbReference type="SUPFAM" id="SSF144091">
    <property type="entry name" value="Rhomboid-like"/>
    <property type="match status" value="1"/>
</dbReference>
<evidence type="ECO:0000256" key="1">
    <source>
        <dbReference type="ARBA" id="ARBA00004141"/>
    </source>
</evidence>
<dbReference type="GO" id="GO:0016020">
    <property type="term" value="C:membrane"/>
    <property type="evidence" value="ECO:0007669"/>
    <property type="project" value="UniProtKB-SubCell"/>
</dbReference>
<dbReference type="NCBIfam" id="TIGR03902">
    <property type="entry name" value="rhom_GG_sort"/>
    <property type="match status" value="1"/>
</dbReference>
<dbReference type="STRING" id="1903952.BIT28_19240"/>
<dbReference type="RefSeq" id="WP_075764162.1">
    <property type="nucleotide sequence ID" value="NZ_MJIL01000069.1"/>
</dbReference>
<dbReference type="InterPro" id="IPR035952">
    <property type="entry name" value="Rhomboid-like_sf"/>
</dbReference>
<dbReference type="InterPro" id="IPR050925">
    <property type="entry name" value="Rhomboid_protease_S54"/>
</dbReference>
<feature type="transmembrane region" description="Helical" evidence="5">
    <location>
        <begin position="77"/>
        <end position="93"/>
    </location>
</feature>
<proteinExistence type="predicted"/>
<evidence type="ECO:0000313" key="7">
    <source>
        <dbReference type="EMBL" id="OLQ76146.1"/>
    </source>
</evidence>
<dbReference type="AlphaFoldDB" id="A0A1Q9GNH9"/>
<evidence type="ECO:0000256" key="4">
    <source>
        <dbReference type="ARBA" id="ARBA00023136"/>
    </source>
</evidence>
<comment type="caution">
    <text evidence="7">The sequence shown here is derived from an EMBL/GenBank/DDBJ whole genome shotgun (WGS) entry which is preliminary data.</text>
</comment>
<dbReference type="Gene3D" id="1.20.1540.10">
    <property type="entry name" value="Rhomboid-like"/>
    <property type="match status" value="1"/>
</dbReference>
<dbReference type="GO" id="GO:0004252">
    <property type="term" value="F:serine-type endopeptidase activity"/>
    <property type="evidence" value="ECO:0007669"/>
    <property type="project" value="InterPro"/>
</dbReference>
<dbReference type="EMBL" id="MJIL01000069">
    <property type="protein sequence ID" value="OLQ76146.1"/>
    <property type="molecule type" value="Genomic_DNA"/>
</dbReference>
<keyword evidence="4 5" id="KW-0472">Membrane</keyword>
<comment type="subcellular location">
    <subcellularLocation>
        <location evidence="1">Membrane</location>
        <topology evidence="1">Multi-pass membrane protein</topology>
    </subcellularLocation>
</comment>
<evidence type="ECO:0000313" key="8">
    <source>
        <dbReference type="Proteomes" id="UP000186905"/>
    </source>
</evidence>
<protein>
    <submittedName>
        <fullName evidence="7">Rhombosortase</fullName>
    </submittedName>
</protein>
<feature type="transmembrane region" description="Helical" evidence="5">
    <location>
        <begin position="161"/>
        <end position="179"/>
    </location>
</feature>
<accession>A0A1Q9GNH9</accession>
<organism evidence="7 8">
    <name type="scientific">Photobacterium proteolyticum</name>
    <dbReference type="NCBI Taxonomy" id="1903952"/>
    <lineage>
        <taxon>Bacteria</taxon>
        <taxon>Pseudomonadati</taxon>
        <taxon>Pseudomonadota</taxon>
        <taxon>Gammaproteobacteria</taxon>
        <taxon>Vibrionales</taxon>
        <taxon>Vibrionaceae</taxon>
        <taxon>Photobacterium</taxon>
    </lineage>
</organism>
<name>A0A1Q9GNH9_9GAMM</name>
<sequence>MSIRTFLIIAITALFIAQWPVAQYWLAWDRSAILDGEVWRILTGNLTHTNWPHMIMNTMALAIITFIYRLHYSARPYSLLILALSAVVGLGIIATDIQWYAGLSGVLHGLFAWGAVRDIQTKQKGGWLLMLGLVGKIASEQYFGGSASSAALIGARIAIEAHLLGAIAGVVCALIPVILKKSLNKNKLLN</sequence>
<keyword evidence="3 5" id="KW-1133">Transmembrane helix</keyword>
<evidence type="ECO:0000256" key="3">
    <source>
        <dbReference type="ARBA" id="ARBA00022989"/>
    </source>
</evidence>
<keyword evidence="2 5" id="KW-0812">Transmembrane</keyword>
<dbReference type="OrthoDB" id="196054at2"/>
<gene>
    <name evidence="7" type="ORF">BIT28_19240</name>
</gene>
<dbReference type="PANTHER" id="PTHR43731:SF16">
    <property type="entry name" value="RHOMBOSORTASE"/>
    <property type="match status" value="1"/>
</dbReference>
<feature type="transmembrane region" description="Helical" evidence="5">
    <location>
        <begin position="51"/>
        <end position="70"/>
    </location>
</feature>
<dbReference type="Proteomes" id="UP000186905">
    <property type="component" value="Unassembled WGS sequence"/>
</dbReference>
<evidence type="ECO:0000256" key="2">
    <source>
        <dbReference type="ARBA" id="ARBA00022692"/>
    </source>
</evidence>